<evidence type="ECO:0000259" key="5">
    <source>
        <dbReference type="PROSITE" id="PS51387"/>
    </source>
</evidence>
<evidence type="ECO:0000313" key="7">
    <source>
        <dbReference type="Proteomes" id="UP000777438"/>
    </source>
</evidence>
<dbReference type="AlphaFoldDB" id="A0A9P8W1U5"/>
<dbReference type="Proteomes" id="UP000777438">
    <property type="component" value="Unassembled WGS sequence"/>
</dbReference>
<dbReference type="InterPro" id="IPR016166">
    <property type="entry name" value="FAD-bd_PCMH"/>
</dbReference>
<dbReference type="SUPFAM" id="SSF56176">
    <property type="entry name" value="FAD-binding/transporter-associated domain-like"/>
    <property type="match status" value="1"/>
</dbReference>
<keyword evidence="2" id="KW-0285">Flavoprotein</keyword>
<dbReference type="InterPro" id="IPR036318">
    <property type="entry name" value="FAD-bd_PCMH-like_sf"/>
</dbReference>
<dbReference type="EMBL" id="JAGPYM010000015">
    <property type="protein sequence ID" value="KAH6887090.1"/>
    <property type="molecule type" value="Genomic_DNA"/>
</dbReference>
<dbReference type="GO" id="GO:0071949">
    <property type="term" value="F:FAD binding"/>
    <property type="evidence" value="ECO:0007669"/>
    <property type="project" value="InterPro"/>
</dbReference>
<evidence type="ECO:0000256" key="3">
    <source>
        <dbReference type="ARBA" id="ARBA00022827"/>
    </source>
</evidence>
<protein>
    <recommendedName>
        <fullName evidence="5">FAD-binding PCMH-type domain-containing protein</fullName>
    </recommendedName>
</protein>
<dbReference type="GO" id="GO:0016491">
    <property type="term" value="F:oxidoreductase activity"/>
    <property type="evidence" value="ECO:0007669"/>
    <property type="project" value="UniProtKB-KW"/>
</dbReference>
<comment type="similarity">
    <text evidence="1">Belongs to the oxygen-dependent FAD-linked oxidoreductase family.</text>
</comment>
<evidence type="ECO:0000256" key="1">
    <source>
        <dbReference type="ARBA" id="ARBA00005466"/>
    </source>
</evidence>
<evidence type="ECO:0000256" key="4">
    <source>
        <dbReference type="ARBA" id="ARBA00023002"/>
    </source>
</evidence>
<keyword evidence="3" id="KW-0274">FAD</keyword>
<dbReference type="Gene3D" id="3.30.465.10">
    <property type="match status" value="1"/>
</dbReference>
<proteinExistence type="inferred from homology"/>
<dbReference type="Pfam" id="PF01565">
    <property type="entry name" value="FAD_binding_4"/>
    <property type="match status" value="1"/>
</dbReference>
<dbReference type="PROSITE" id="PS51387">
    <property type="entry name" value="FAD_PCMH"/>
    <property type="match status" value="1"/>
</dbReference>
<evidence type="ECO:0000256" key="2">
    <source>
        <dbReference type="ARBA" id="ARBA00022630"/>
    </source>
</evidence>
<dbReference type="InterPro" id="IPR050416">
    <property type="entry name" value="FAD-linked_Oxidoreductase"/>
</dbReference>
<dbReference type="InterPro" id="IPR006094">
    <property type="entry name" value="Oxid_FAD_bind_N"/>
</dbReference>
<dbReference type="PROSITE" id="PS00862">
    <property type="entry name" value="OX2_COVAL_FAD"/>
    <property type="match status" value="1"/>
</dbReference>
<evidence type="ECO:0000313" key="6">
    <source>
        <dbReference type="EMBL" id="KAH6887090.1"/>
    </source>
</evidence>
<keyword evidence="4" id="KW-0560">Oxidoreductase</keyword>
<dbReference type="OrthoDB" id="415825at2759"/>
<name>A0A9P8W1U5_9HYPO</name>
<keyword evidence="7" id="KW-1185">Reference proteome</keyword>
<dbReference type="PANTHER" id="PTHR42973:SF7">
    <property type="entry name" value="FAD-BINDING PCMH-TYPE DOMAIN-CONTAINING PROTEIN"/>
    <property type="match status" value="1"/>
</dbReference>
<sequence>MVSSLSGLESLNGKFVVPGPDASSETVSRWSDTKVGRPALIVTPENEQDVQASIRVAKLNNLTVIASGGGHGTFVPVESNALYLDMKKFKAIQLNKNGGTVQVGGGVLTGELLKALAADGYFTPLPNSNGVGVVGCVIGGGNTALSGVYGWMADIVVSFRLVTSEGESIEVSASSTGKDLTLFNALCGGGHGLGVITGITTSAYPISNLNMTEDKIWTRSLVFPAVALDTAAKIFTDLPRSSPSATHSLSILRSPPGTPAAGKPIVIVGSTSFGPTKEAEIEAAALFQEDVVKSAVAATTEMIPMANMNDRFKMFDAHGGHKTLASCRLKKMDVATIKAAYEHWLAATETDPDVQRIPLMMASVNTSKLVEIGESKVGAAKFLENRDREFMAMVVMVCQKEESLNTMTGVANRIMAEFRKGDEETVPRSIPNNLRFGISLEEMFDKERLEGLRGVKKIWDADGIFWSPYVA</sequence>
<dbReference type="InterPro" id="IPR016169">
    <property type="entry name" value="FAD-bd_PCMH_sub2"/>
</dbReference>
<reference evidence="6 7" key="1">
    <citation type="journal article" date="2021" name="Nat. Commun.">
        <title>Genetic determinants of endophytism in the Arabidopsis root mycobiome.</title>
        <authorList>
            <person name="Mesny F."/>
            <person name="Miyauchi S."/>
            <person name="Thiergart T."/>
            <person name="Pickel B."/>
            <person name="Atanasova L."/>
            <person name="Karlsson M."/>
            <person name="Huettel B."/>
            <person name="Barry K.W."/>
            <person name="Haridas S."/>
            <person name="Chen C."/>
            <person name="Bauer D."/>
            <person name="Andreopoulos W."/>
            <person name="Pangilinan J."/>
            <person name="LaButti K."/>
            <person name="Riley R."/>
            <person name="Lipzen A."/>
            <person name="Clum A."/>
            <person name="Drula E."/>
            <person name="Henrissat B."/>
            <person name="Kohler A."/>
            <person name="Grigoriev I.V."/>
            <person name="Martin F.M."/>
            <person name="Hacquard S."/>
        </authorList>
    </citation>
    <scope>NUCLEOTIDE SEQUENCE [LARGE SCALE GENOMIC DNA]</scope>
    <source>
        <strain evidence="6 7">MPI-CAGE-CH-0241</strain>
    </source>
</reference>
<organism evidence="6 7">
    <name type="scientific">Thelonectria olida</name>
    <dbReference type="NCBI Taxonomy" id="1576542"/>
    <lineage>
        <taxon>Eukaryota</taxon>
        <taxon>Fungi</taxon>
        <taxon>Dikarya</taxon>
        <taxon>Ascomycota</taxon>
        <taxon>Pezizomycotina</taxon>
        <taxon>Sordariomycetes</taxon>
        <taxon>Hypocreomycetidae</taxon>
        <taxon>Hypocreales</taxon>
        <taxon>Nectriaceae</taxon>
        <taxon>Thelonectria</taxon>
    </lineage>
</organism>
<accession>A0A9P8W1U5</accession>
<dbReference type="Gene3D" id="3.40.462.20">
    <property type="match status" value="1"/>
</dbReference>
<dbReference type="PANTHER" id="PTHR42973">
    <property type="entry name" value="BINDING OXIDOREDUCTASE, PUTATIVE (AFU_ORTHOLOGUE AFUA_1G17690)-RELATED"/>
    <property type="match status" value="1"/>
</dbReference>
<dbReference type="Gene3D" id="3.30.43.10">
    <property type="entry name" value="Uridine Diphospho-n-acetylenolpyruvylglucosamine Reductase, domain 2"/>
    <property type="match status" value="1"/>
</dbReference>
<dbReference type="InterPro" id="IPR006093">
    <property type="entry name" value="Oxy_OxRdtase_FAD_BS"/>
</dbReference>
<feature type="domain" description="FAD-binding PCMH-type" evidence="5">
    <location>
        <begin position="34"/>
        <end position="206"/>
    </location>
</feature>
<dbReference type="InterPro" id="IPR016167">
    <property type="entry name" value="FAD-bd_PCMH_sub1"/>
</dbReference>
<gene>
    <name evidence="6" type="ORF">B0T10DRAFT_575596</name>
</gene>
<comment type="caution">
    <text evidence="6">The sequence shown here is derived from an EMBL/GenBank/DDBJ whole genome shotgun (WGS) entry which is preliminary data.</text>
</comment>